<evidence type="ECO:0008006" key="3">
    <source>
        <dbReference type="Google" id="ProtNLM"/>
    </source>
</evidence>
<protein>
    <recommendedName>
        <fullName evidence="3">Nucleotidyltransferase</fullName>
    </recommendedName>
</protein>
<sequence>MTKELKMGGTQIFYGGVNAGREVNSRAKPEEWIPLLMNAYRALREILEEFKVKPVIVGAGAYGIHVEFDPTKDIDIALSKPLLVSELGTILNRLSNSLKTLGYRVLGGGLQQGRSPEDWVIQIFIGVKPGRIVGLEIFNLLNARPLSVFETKTTYLEGEMFEVLTLESWIASKLTDPNGIDERNLRRLEKSLEKNVNVEKILEIVMRSGLSEIAKINAKDALARTRHAKLKTLLTVLI</sequence>
<accession>A0A2R7Y7E2</accession>
<evidence type="ECO:0000313" key="1">
    <source>
        <dbReference type="EMBL" id="PUA33386.1"/>
    </source>
</evidence>
<name>A0A2R7Y7E2_9CREN</name>
<evidence type="ECO:0000313" key="2">
    <source>
        <dbReference type="Proteomes" id="UP000244093"/>
    </source>
</evidence>
<organism evidence="1 2">
    <name type="scientific">Zestosphaera tikiterensis</name>
    <dbReference type="NCBI Taxonomy" id="1973259"/>
    <lineage>
        <taxon>Archaea</taxon>
        <taxon>Thermoproteota</taxon>
        <taxon>Thermoprotei</taxon>
        <taxon>Desulfurococcales</taxon>
        <taxon>Desulfurococcaceae</taxon>
        <taxon>Zestosphaera</taxon>
    </lineage>
</organism>
<dbReference type="AlphaFoldDB" id="A0A2R7Y7E2"/>
<gene>
    <name evidence="1" type="ORF">B7O98_02890</name>
</gene>
<proteinExistence type="predicted"/>
<comment type="caution">
    <text evidence="1">The sequence shown here is derived from an EMBL/GenBank/DDBJ whole genome shotgun (WGS) entry which is preliminary data.</text>
</comment>
<reference evidence="1 2" key="1">
    <citation type="journal article" date="2018" name="Syst. Appl. Microbiol.">
        <title>A new symbiotic nanoarchaeote (Candidatus Nanoclepta minutus) and its host (Zestosphaera tikiterensis gen. nov., sp. nov.) from a New Zealand hot spring.</title>
        <authorList>
            <person name="St John E."/>
            <person name="Liu Y."/>
            <person name="Podar M."/>
            <person name="Stott M.B."/>
            <person name="Meneghin J."/>
            <person name="Chen Z."/>
            <person name="Lagutin K."/>
            <person name="Mitchell K."/>
            <person name="Reysenbach A.L."/>
        </authorList>
    </citation>
    <scope>NUCLEOTIDE SEQUENCE [LARGE SCALE GENOMIC DNA]</scope>
    <source>
        <strain evidence="1">NZ3</strain>
    </source>
</reference>
<dbReference type="EMBL" id="NBVN01000002">
    <property type="protein sequence ID" value="PUA33386.1"/>
    <property type="molecule type" value="Genomic_DNA"/>
</dbReference>
<dbReference type="Proteomes" id="UP000244093">
    <property type="component" value="Unassembled WGS sequence"/>
</dbReference>